<dbReference type="EMBL" id="JBHSBC010000004">
    <property type="protein sequence ID" value="MFC3979791.1"/>
    <property type="molecule type" value="Genomic_DNA"/>
</dbReference>
<feature type="domain" description="HTH araC/xylS-type" evidence="4">
    <location>
        <begin position="225"/>
        <end position="323"/>
    </location>
</feature>
<dbReference type="SUPFAM" id="SSF46689">
    <property type="entry name" value="Homeodomain-like"/>
    <property type="match status" value="2"/>
</dbReference>
<comment type="caution">
    <text evidence="5">The sequence shown here is derived from an EMBL/GenBank/DDBJ whole genome shotgun (WGS) entry which is preliminary data.</text>
</comment>
<dbReference type="PANTHER" id="PTHR43130:SF3">
    <property type="entry name" value="HTH-TYPE TRANSCRIPTIONAL REGULATOR RV1931C"/>
    <property type="match status" value="1"/>
</dbReference>
<dbReference type="SUPFAM" id="SSF52317">
    <property type="entry name" value="Class I glutamine amidotransferase-like"/>
    <property type="match status" value="1"/>
</dbReference>
<dbReference type="SMART" id="SM00342">
    <property type="entry name" value="HTH_ARAC"/>
    <property type="match status" value="1"/>
</dbReference>
<dbReference type="InterPro" id="IPR018062">
    <property type="entry name" value="HTH_AraC-typ_CS"/>
</dbReference>
<keyword evidence="2" id="KW-0238">DNA-binding</keyword>
<accession>A0ABV8EVT3</accession>
<dbReference type="Gene3D" id="3.40.50.880">
    <property type="match status" value="1"/>
</dbReference>
<keyword evidence="3" id="KW-0804">Transcription</keyword>
<dbReference type="InterPro" id="IPR029062">
    <property type="entry name" value="Class_I_gatase-like"/>
</dbReference>
<keyword evidence="6" id="KW-1185">Reference proteome</keyword>
<dbReference type="PANTHER" id="PTHR43130">
    <property type="entry name" value="ARAC-FAMILY TRANSCRIPTIONAL REGULATOR"/>
    <property type="match status" value="1"/>
</dbReference>
<dbReference type="InterPro" id="IPR009057">
    <property type="entry name" value="Homeodomain-like_sf"/>
</dbReference>
<evidence type="ECO:0000256" key="3">
    <source>
        <dbReference type="ARBA" id="ARBA00023163"/>
    </source>
</evidence>
<sequence>MTSHLVVITVYDGVELLDVAGPLEVFSTADRLLGEGAPGYEIVVAGPEAGLVRCAGGASIAADVSWTELRREIGTLIVPGGLVLDTTGPRVLRAEPLVEWLTTLADHDVRRITSVCVGAHILAAAGLLDGRRATTHWAAAERLAADHPEVTVAPDSIFVQDGRIWTSAGVTAGMDLALALVAEDHDAELARRVARWLVMYMRRPGGQSQFSELLAHPSASDAGIARLQAWIPDHLTEDLSNEALARRAGLSVRHFSRLFRRQVGVTPADYVETIRVEAAARHLLHTGSGLRTIANTVGLGSVETLHRVFRQRFGVTPTDYRERFTT</sequence>
<dbReference type="InterPro" id="IPR002818">
    <property type="entry name" value="DJ-1/PfpI"/>
</dbReference>
<dbReference type="Pfam" id="PF01965">
    <property type="entry name" value="DJ-1_PfpI"/>
    <property type="match status" value="1"/>
</dbReference>
<dbReference type="PROSITE" id="PS00041">
    <property type="entry name" value="HTH_ARAC_FAMILY_1"/>
    <property type="match status" value="1"/>
</dbReference>
<reference evidence="6" key="1">
    <citation type="journal article" date="2019" name="Int. J. Syst. Evol. Microbiol.">
        <title>The Global Catalogue of Microorganisms (GCM) 10K type strain sequencing project: providing services to taxonomists for standard genome sequencing and annotation.</title>
        <authorList>
            <consortium name="The Broad Institute Genomics Platform"/>
            <consortium name="The Broad Institute Genome Sequencing Center for Infectious Disease"/>
            <person name="Wu L."/>
            <person name="Ma J."/>
        </authorList>
    </citation>
    <scope>NUCLEOTIDE SEQUENCE [LARGE SCALE GENOMIC DNA]</scope>
    <source>
        <strain evidence="6">TBRC 7912</strain>
    </source>
</reference>
<dbReference type="Pfam" id="PF12833">
    <property type="entry name" value="HTH_18"/>
    <property type="match status" value="1"/>
</dbReference>
<organism evidence="5 6">
    <name type="scientific">Streptosporangium jomthongense</name>
    <dbReference type="NCBI Taxonomy" id="1193683"/>
    <lineage>
        <taxon>Bacteria</taxon>
        <taxon>Bacillati</taxon>
        <taxon>Actinomycetota</taxon>
        <taxon>Actinomycetes</taxon>
        <taxon>Streptosporangiales</taxon>
        <taxon>Streptosporangiaceae</taxon>
        <taxon>Streptosporangium</taxon>
    </lineage>
</organism>
<dbReference type="InterPro" id="IPR052158">
    <property type="entry name" value="INH-QAR"/>
</dbReference>
<keyword evidence="1" id="KW-0805">Transcription regulation</keyword>
<dbReference type="RefSeq" id="WP_386188638.1">
    <property type="nucleotide sequence ID" value="NZ_JBHSBC010000004.1"/>
</dbReference>
<dbReference type="Gene3D" id="1.10.10.60">
    <property type="entry name" value="Homeodomain-like"/>
    <property type="match status" value="2"/>
</dbReference>
<dbReference type="InterPro" id="IPR018060">
    <property type="entry name" value="HTH_AraC"/>
</dbReference>
<evidence type="ECO:0000256" key="2">
    <source>
        <dbReference type="ARBA" id="ARBA00023125"/>
    </source>
</evidence>
<dbReference type="CDD" id="cd03137">
    <property type="entry name" value="GATase1_AraC_1"/>
    <property type="match status" value="1"/>
</dbReference>
<dbReference type="Proteomes" id="UP001595698">
    <property type="component" value="Unassembled WGS sequence"/>
</dbReference>
<evidence type="ECO:0000256" key="1">
    <source>
        <dbReference type="ARBA" id="ARBA00023015"/>
    </source>
</evidence>
<evidence type="ECO:0000313" key="5">
    <source>
        <dbReference type="EMBL" id="MFC3979791.1"/>
    </source>
</evidence>
<evidence type="ECO:0000259" key="4">
    <source>
        <dbReference type="PROSITE" id="PS01124"/>
    </source>
</evidence>
<gene>
    <name evidence="5" type="ORF">ACFOYY_06660</name>
</gene>
<evidence type="ECO:0000313" key="6">
    <source>
        <dbReference type="Proteomes" id="UP001595698"/>
    </source>
</evidence>
<proteinExistence type="predicted"/>
<dbReference type="PROSITE" id="PS01124">
    <property type="entry name" value="HTH_ARAC_FAMILY_2"/>
    <property type="match status" value="1"/>
</dbReference>
<protein>
    <submittedName>
        <fullName evidence="5">GlxA family transcriptional regulator</fullName>
    </submittedName>
</protein>
<name>A0ABV8EVT3_9ACTN</name>